<dbReference type="InterPro" id="IPR016181">
    <property type="entry name" value="Acyl_CoA_acyltransferase"/>
</dbReference>
<feature type="domain" description="N-acetyltransferase" evidence="3">
    <location>
        <begin position="43"/>
        <end position="181"/>
    </location>
</feature>
<dbReference type="Pfam" id="PF00583">
    <property type="entry name" value="Acetyltransf_1"/>
    <property type="match status" value="1"/>
</dbReference>
<dbReference type="InterPro" id="IPR000182">
    <property type="entry name" value="GNAT_dom"/>
</dbReference>
<evidence type="ECO:0000313" key="5">
    <source>
        <dbReference type="Proteomes" id="UP001156691"/>
    </source>
</evidence>
<comment type="caution">
    <text evidence="4">The sequence shown here is derived from an EMBL/GenBank/DDBJ whole genome shotgun (WGS) entry which is preliminary data.</text>
</comment>
<dbReference type="EMBL" id="BSNS01000024">
    <property type="protein sequence ID" value="GLQ57618.1"/>
    <property type="molecule type" value="Genomic_DNA"/>
</dbReference>
<dbReference type="CDD" id="cd04301">
    <property type="entry name" value="NAT_SF"/>
    <property type="match status" value="1"/>
</dbReference>
<dbReference type="PROSITE" id="PS51186">
    <property type="entry name" value="GNAT"/>
    <property type="match status" value="1"/>
</dbReference>
<gene>
    <name evidence="4" type="ORF">GCM10010862_48770</name>
</gene>
<dbReference type="RefSeq" id="WP_284342998.1">
    <property type="nucleotide sequence ID" value="NZ_BSNS01000024.1"/>
</dbReference>
<dbReference type="Proteomes" id="UP001156691">
    <property type="component" value="Unassembled WGS sequence"/>
</dbReference>
<evidence type="ECO:0000256" key="2">
    <source>
        <dbReference type="ARBA" id="ARBA00023315"/>
    </source>
</evidence>
<dbReference type="InterPro" id="IPR050832">
    <property type="entry name" value="Bact_Acetyltransf"/>
</dbReference>
<dbReference type="PANTHER" id="PTHR43877">
    <property type="entry name" value="AMINOALKYLPHOSPHONATE N-ACETYLTRANSFERASE-RELATED-RELATED"/>
    <property type="match status" value="1"/>
</dbReference>
<evidence type="ECO:0000256" key="1">
    <source>
        <dbReference type="ARBA" id="ARBA00022679"/>
    </source>
</evidence>
<name>A0ABQ5WCM1_9HYPH</name>
<protein>
    <recommendedName>
        <fullName evidence="3">N-acetyltransferase domain-containing protein</fullName>
    </recommendedName>
</protein>
<proteinExistence type="predicted"/>
<accession>A0ABQ5WCM1</accession>
<organism evidence="4 5">
    <name type="scientific">Devosia nitrariae</name>
    <dbReference type="NCBI Taxonomy" id="2071872"/>
    <lineage>
        <taxon>Bacteria</taxon>
        <taxon>Pseudomonadati</taxon>
        <taxon>Pseudomonadota</taxon>
        <taxon>Alphaproteobacteria</taxon>
        <taxon>Hyphomicrobiales</taxon>
        <taxon>Devosiaceae</taxon>
        <taxon>Devosia</taxon>
    </lineage>
</organism>
<evidence type="ECO:0000313" key="4">
    <source>
        <dbReference type="EMBL" id="GLQ57618.1"/>
    </source>
</evidence>
<sequence>MAPPDLGDRLLRQGFIHAMNEPGMALELAPWTRKGRDWEPSLEVLPVLSPTELGTWGETLSKGFGSGPHEAHWVANMYGRLGYGPGTPWRHYLARQDGQPVGTATMFFDGDVAGIYFVFTLPSMRGRGIGTAIMEAILTDAKAEGMRLAVLTSSTVGTPLYRRLGFTDCCTIGIYEYPEAS</sequence>
<keyword evidence="5" id="KW-1185">Reference proteome</keyword>
<evidence type="ECO:0000259" key="3">
    <source>
        <dbReference type="PROSITE" id="PS51186"/>
    </source>
</evidence>
<reference evidence="5" key="1">
    <citation type="journal article" date="2019" name="Int. J. Syst. Evol. Microbiol.">
        <title>The Global Catalogue of Microorganisms (GCM) 10K type strain sequencing project: providing services to taxonomists for standard genome sequencing and annotation.</title>
        <authorList>
            <consortium name="The Broad Institute Genomics Platform"/>
            <consortium name="The Broad Institute Genome Sequencing Center for Infectious Disease"/>
            <person name="Wu L."/>
            <person name="Ma J."/>
        </authorList>
    </citation>
    <scope>NUCLEOTIDE SEQUENCE [LARGE SCALE GENOMIC DNA]</scope>
    <source>
        <strain evidence="5">NBRC 112416</strain>
    </source>
</reference>
<keyword evidence="1" id="KW-0808">Transferase</keyword>
<dbReference type="SUPFAM" id="SSF55729">
    <property type="entry name" value="Acyl-CoA N-acyltransferases (Nat)"/>
    <property type="match status" value="1"/>
</dbReference>
<keyword evidence="2" id="KW-0012">Acyltransferase</keyword>
<dbReference type="Gene3D" id="3.40.630.30">
    <property type="match status" value="1"/>
</dbReference>